<name>A0A4S8PP27_9HYPH</name>
<evidence type="ECO:0000313" key="2">
    <source>
        <dbReference type="Proteomes" id="UP000307378"/>
    </source>
</evidence>
<accession>A0A4S8PP27</accession>
<reference evidence="1 2" key="1">
    <citation type="submission" date="2019-04" db="EMBL/GenBank/DDBJ databases">
        <title>genome sequence of strain W3.</title>
        <authorList>
            <person name="Gao J."/>
            <person name="Sun J."/>
        </authorList>
    </citation>
    <scope>NUCLEOTIDE SEQUENCE [LARGE SCALE GENOMIC DNA]</scope>
    <source>
        <strain evidence="1 2">W3</strain>
    </source>
</reference>
<organism evidence="1 2">
    <name type="scientific">Rhizobium rosettiformans W3</name>
    <dbReference type="NCBI Taxonomy" id="538378"/>
    <lineage>
        <taxon>Bacteria</taxon>
        <taxon>Pseudomonadati</taxon>
        <taxon>Pseudomonadota</taxon>
        <taxon>Alphaproteobacteria</taxon>
        <taxon>Hyphomicrobiales</taxon>
        <taxon>Rhizobiaceae</taxon>
        <taxon>Rhizobium/Agrobacterium group</taxon>
        <taxon>Rhizobium</taxon>
    </lineage>
</organism>
<proteinExistence type="predicted"/>
<dbReference type="AlphaFoldDB" id="A0A4S8PP27"/>
<dbReference type="RefSeq" id="WP_136542743.1">
    <property type="nucleotide sequence ID" value="NZ_STGU01000013.1"/>
</dbReference>
<sequence length="166" mass="19438">MIYPVIIFNVYRLRRQFGTLRLRCASRPSSLLRPRSAQDTNAALSNDTTALVTALVLRIARRRGRSLIALPGTVRDALCDLVAQNDPTARLLFQWLDREPDTDEAIFEAARLPDRWRGKSHMGSRPTRVYRHHRFWQPDSPRLAELDRRRLLQLQSLLEEEMRHDR</sequence>
<dbReference type="EMBL" id="STGU01000013">
    <property type="protein sequence ID" value="THV32753.1"/>
    <property type="molecule type" value="Genomic_DNA"/>
</dbReference>
<dbReference type="Proteomes" id="UP000307378">
    <property type="component" value="Unassembled WGS sequence"/>
</dbReference>
<evidence type="ECO:0000313" key="1">
    <source>
        <dbReference type="EMBL" id="THV32753.1"/>
    </source>
</evidence>
<comment type="caution">
    <text evidence="1">The sequence shown here is derived from an EMBL/GenBank/DDBJ whole genome shotgun (WGS) entry which is preliminary data.</text>
</comment>
<protein>
    <submittedName>
        <fullName evidence="1">Uncharacterized protein</fullName>
    </submittedName>
</protein>
<gene>
    <name evidence="1" type="ORF">FAA86_19320</name>
</gene>